<dbReference type="Pfam" id="PF00672">
    <property type="entry name" value="HAMP"/>
    <property type="match status" value="1"/>
</dbReference>
<dbReference type="PANTHER" id="PTHR32089:SF112">
    <property type="entry name" value="LYSOZYME-LIKE PROTEIN-RELATED"/>
    <property type="match status" value="1"/>
</dbReference>
<dbReference type="PROSITE" id="PS50111">
    <property type="entry name" value="CHEMOTAXIS_TRANSDUC_2"/>
    <property type="match status" value="1"/>
</dbReference>
<proteinExistence type="inferred from homology"/>
<keyword evidence="4" id="KW-0812">Transmembrane</keyword>
<keyword evidence="4" id="KW-0472">Membrane</keyword>
<dbReference type="InterPro" id="IPR003660">
    <property type="entry name" value="HAMP_dom"/>
</dbReference>
<feature type="domain" description="HAMP" evidence="6">
    <location>
        <begin position="227"/>
        <end position="279"/>
    </location>
</feature>
<evidence type="ECO:0000313" key="8">
    <source>
        <dbReference type="Proteomes" id="UP001156664"/>
    </source>
</evidence>
<evidence type="ECO:0000259" key="5">
    <source>
        <dbReference type="PROSITE" id="PS50111"/>
    </source>
</evidence>
<dbReference type="CDD" id="cd06225">
    <property type="entry name" value="HAMP"/>
    <property type="match status" value="1"/>
</dbReference>
<keyword evidence="4" id="KW-1133">Transmembrane helix</keyword>
<dbReference type="InterPro" id="IPR004090">
    <property type="entry name" value="Chemotax_Me-accpt_rcpt"/>
</dbReference>
<evidence type="ECO:0000259" key="6">
    <source>
        <dbReference type="PROSITE" id="PS50885"/>
    </source>
</evidence>
<dbReference type="SMART" id="SM00283">
    <property type="entry name" value="MA"/>
    <property type="match status" value="1"/>
</dbReference>
<organism evidence="7 8">
    <name type="scientific">Limnobacter litoralis</name>
    <dbReference type="NCBI Taxonomy" id="481366"/>
    <lineage>
        <taxon>Bacteria</taxon>
        <taxon>Pseudomonadati</taxon>
        <taxon>Pseudomonadota</taxon>
        <taxon>Betaproteobacteria</taxon>
        <taxon>Burkholderiales</taxon>
        <taxon>Burkholderiaceae</taxon>
        <taxon>Limnobacter</taxon>
    </lineage>
</organism>
<dbReference type="SMART" id="SM00304">
    <property type="entry name" value="HAMP"/>
    <property type="match status" value="1"/>
</dbReference>
<dbReference type="EMBL" id="BSOJ01000019">
    <property type="protein sequence ID" value="GLR26901.1"/>
    <property type="molecule type" value="Genomic_DNA"/>
</dbReference>
<sequence length="565" mass="61110">MSGGIMKLASNNISIGQKITWILVFLGLQTLLISAVSYHQIERTAQLQMKANSRAGDMILRLGNLRAEVYEVQINLRDRLLAADNGYTPEQFNQFQTKYQNIQKQAIAELADLKKELQNSASDPAMLKKLDAVDQQFKTLGQTIGKIEHYTQFNNLDEVRQLMLTDALKQGNAISDQFSEIQTILKNNVQTLSVQQVNAAKTLGLEIAGIGLVGFGVVCALFVFMTQSIRKRLRKANEVAKRVAGGDLTVSDFKDGKDEIGEFLAALELMVLSLRVTVASVFTVSGEVSNASEHIGKAAESLKASSNQQQNYSAQSVDASNSFTQDLKLVSDSAEQVWLLSQQNEQGANASLNKVEALNADLQSTFEKIEDLTRSSDVFVQSSAQIVELSRQVKEIADKTNLLSLNAAIEAARAGEAGRGFSVVASEVRVLADKTSQSATKIESLSQLLETQSAKVSNTAQAGISSLENSVSALKEVVGATQQMQQTATQACHGVDSIRASVIKQTEAAQSIGKNLGALNTSVETTLDWSERTAVTACQLEAAVKNLRVTVNKFQLPNSRASSAV</sequence>
<accession>A0ABQ5YTX3</accession>
<evidence type="ECO:0000256" key="1">
    <source>
        <dbReference type="ARBA" id="ARBA00023224"/>
    </source>
</evidence>
<protein>
    <submittedName>
        <fullName evidence="7">Methyl-accepting chemotaxis protein</fullName>
    </submittedName>
</protein>
<feature type="domain" description="Methyl-accepting transducer" evidence="5">
    <location>
        <begin position="284"/>
        <end position="520"/>
    </location>
</feature>
<gene>
    <name evidence="7" type="primary">mcp40H-26</name>
    <name evidence="7" type="ORF">GCM10007875_19910</name>
</gene>
<keyword evidence="1 3" id="KW-0807">Transducer</keyword>
<comment type="caution">
    <text evidence="7">The sequence shown here is derived from an EMBL/GenBank/DDBJ whole genome shotgun (WGS) entry which is preliminary data.</text>
</comment>
<dbReference type="SUPFAM" id="SSF58104">
    <property type="entry name" value="Methyl-accepting chemotaxis protein (MCP) signaling domain"/>
    <property type="match status" value="1"/>
</dbReference>
<keyword evidence="8" id="KW-1185">Reference proteome</keyword>
<evidence type="ECO:0000313" key="7">
    <source>
        <dbReference type="EMBL" id="GLR26901.1"/>
    </source>
</evidence>
<dbReference type="Proteomes" id="UP001156664">
    <property type="component" value="Unassembled WGS sequence"/>
</dbReference>
<dbReference type="PROSITE" id="PS50885">
    <property type="entry name" value="HAMP"/>
    <property type="match status" value="1"/>
</dbReference>
<reference evidence="8" key="1">
    <citation type="journal article" date="2019" name="Int. J. Syst. Evol. Microbiol.">
        <title>The Global Catalogue of Microorganisms (GCM) 10K type strain sequencing project: providing services to taxonomists for standard genome sequencing and annotation.</title>
        <authorList>
            <consortium name="The Broad Institute Genomics Platform"/>
            <consortium name="The Broad Institute Genome Sequencing Center for Infectious Disease"/>
            <person name="Wu L."/>
            <person name="Ma J."/>
        </authorList>
    </citation>
    <scope>NUCLEOTIDE SEQUENCE [LARGE SCALE GENOMIC DNA]</scope>
    <source>
        <strain evidence="8">NBRC 105857</strain>
    </source>
</reference>
<dbReference type="PANTHER" id="PTHR32089">
    <property type="entry name" value="METHYL-ACCEPTING CHEMOTAXIS PROTEIN MCPB"/>
    <property type="match status" value="1"/>
</dbReference>
<feature type="transmembrane region" description="Helical" evidence="4">
    <location>
        <begin position="21"/>
        <end position="41"/>
    </location>
</feature>
<dbReference type="PRINTS" id="PR00260">
    <property type="entry name" value="CHEMTRNSDUCR"/>
</dbReference>
<evidence type="ECO:0000256" key="4">
    <source>
        <dbReference type="SAM" id="Phobius"/>
    </source>
</evidence>
<dbReference type="Gene3D" id="1.10.287.950">
    <property type="entry name" value="Methyl-accepting chemotaxis protein"/>
    <property type="match status" value="1"/>
</dbReference>
<feature type="transmembrane region" description="Helical" evidence="4">
    <location>
        <begin position="203"/>
        <end position="225"/>
    </location>
</feature>
<evidence type="ECO:0000256" key="3">
    <source>
        <dbReference type="PROSITE-ProRule" id="PRU00284"/>
    </source>
</evidence>
<evidence type="ECO:0000256" key="2">
    <source>
        <dbReference type="ARBA" id="ARBA00029447"/>
    </source>
</evidence>
<name>A0ABQ5YTX3_9BURK</name>
<dbReference type="Pfam" id="PF00015">
    <property type="entry name" value="MCPsignal"/>
    <property type="match status" value="1"/>
</dbReference>
<comment type="similarity">
    <text evidence="2">Belongs to the methyl-accepting chemotaxis (MCP) protein family.</text>
</comment>
<dbReference type="InterPro" id="IPR004089">
    <property type="entry name" value="MCPsignal_dom"/>
</dbReference>